<evidence type="ECO:0000313" key="3">
    <source>
        <dbReference type="Proteomes" id="UP000326950"/>
    </source>
</evidence>
<keyword evidence="1" id="KW-0472">Membrane</keyword>
<name>A0A5N6UEZ6_ASPTM</name>
<reference evidence="2 3" key="1">
    <citation type="submission" date="2019-04" db="EMBL/GenBank/DDBJ databases">
        <title>Friends and foes A comparative genomics study of 23 Aspergillus species from section Flavi.</title>
        <authorList>
            <consortium name="DOE Joint Genome Institute"/>
            <person name="Kjaerbolling I."/>
            <person name="Vesth T."/>
            <person name="Frisvad J.C."/>
            <person name="Nybo J.L."/>
            <person name="Theobald S."/>
            <person name="Kildgaard S."/>
            <person name="Isbrandt T."/>
            <person name="Kuo A."/>
            <person name="Sato A."/>
            <person name="Lyhne E.K."/>
            <person name="Kogle M.E."/>
            <person name="Wiebenga A."/>
            <person name="Kun R.S."/>
            <person name="Lubbers R.J."/>
            <person name="Makela M.R."/>
            <person name="Barry K."/>
            <person name="Chovatia M."/>
            <person name="Clum A."/>
            <person name="Daum C."/>
            <person name="Haridas S."/>
            <person name="He G."/>
            <person name="LaButti K."/>
            <person name="Lipzen A."/>
            <person name="Mondo S."/>
            <person name="Riley R."/>
            <person name="Salamov A."/>
            <person name="Simmons B.A."/>
            <person name="Magnuson J.K."/>
            <person name="Henrissat B."/>
            <person name="Mortensen U.H."/>
            <person name="Larsen T.O."/>
            <person name="Devries R.P."/>
            <person name="Grigoriev I.V."/>
            <person name="Machida M."/>
            <person name="Baker S.E."/>
            <person name="Andersen M.R."/>
        </authorList>
    </citation>
    <scope>NUCLEOTIDE SEQUENCE [LARGE SCALE GENOMIC DNA]</scope>
    <source>
        <strain evidence="2 3">CBS 117626</strain>
    </source>
</reference>
<gene>
    <name evidence="2" type="ORF">BDV40DRAFT_61536</name>
</gene>
<keyword evidence="3" id="KW-1185">Reference proteome</keyword>
<keyword evidence="1" id="KW-1133">Transmembrane helix</keyword>
<dbReference type="AlphaFoldDB" id="A0A5N6UEZ6"/>
<accession>A0A5N6UEZ6</accession>
<feature type="transmembrane region" description="Helical" evidence="1">
    <location>
        <begin position="86"/>
        <end position="108"/>
    </location>
</feature>
<evidence type="ECO:0000256" key="1">
    <source>
        <dbReference type="SAM" id="Phobius"/>
    </source>
</evidence>
<protein>
    <submittedName>
        <fullName evidence="2">Uncharacterized protein</fullName>
    </submittedName>
</protein>
<organism evidence="2 3">
    <name type="scientific">Aspergillus tamarii</name>
    <dbReference type="NCBI Taxonomy" id="41984"/>
    <lineage>
        <taxon>Eukaryota</taxon>
        <taxon>Fungi</taxon>
        <taxon>Dikarya</taxon>
        <taxon>Ascomycota</taxon>
        <taxon>Pezizomycotina</taxon>
        <taxon>Eurotiomycetes</taxon>
        <taxon>Eurotiomycetidae</taxon>
        <taxon>Eurotiales</taxon>
        <taxon>Aspergillaceae</taxon>
        <taxon>Aspergillus</taxon>
        <taxon>Aspergillus subgen. Circumdati</taxon>
    </lineage>
</organism>
<dbReference type="EMBL" id="ML738737">
    <property type="protein sequence ID" value="KAE8157043.1"/>
    <property type="molecule type" value="Genomic_DNA"/>
</dbReference>
<dbReference type="Proteomes" id="UP000326950">
    <property type="component" value="Unassembled WGS sequence"/>
</dbReference>
<keyword evidence="1" id="KW-0812">Transmembrane</keyword>
<proteinExistence type="predicted"/>
<sequence length="143" mass="16338">MVGESEIAETSNHNDCLLELKFDPAAEFADVTAAQRDLKCAKPPIASLIALSDYYTSSFPTRYDHLLARQVRKNLNPRTIFKSFRFYSPHSLSIGICWLFVPMIGVTWSRELRRISSETYGSVEISKTRKEKTRALRLCTECI</sequence>
<evidence type="ECO:0000313" key="2">
    <source>
        <dbReference type="EMBL" id="KAE8157043.1"/>
    </source>
</evidence>